<proteinExistence type="predicted"/>
<protein>
    <submittedName>
        <fullName evidence="3">SagB family peptide dehydrogenase</fullName>
    </submittedName>
</protein>
<feature type="domain" description="Cyanobactin oxidase ThcOx second" evidence="2">
    <location>
        <begin position="128"/>
        <end position="239"/>
    </location>
</feature>
<dbReference type="RefSeq" id="WP_224220163.1">
    <property type="nucleotide sequence ID" value="NZ_JAHSST010000028.1"/>
</dbReference>
<name>A0ABS7WDY6_STROV</name>
<evidence type="ECO:0000259" key="2">
    <source>
        <dbReference type="Pfam" id="PF22767"/>
    </source>
</evidence>
<evidence type="ECO:0000313" key="3">
    <source>
        <dbReference type="EMBL" id="MBZ6156167.1"/>
    </source>
</evidence>
<dbReference type="SUPFAM" id="SSF55469">
    <property type="entry name" value="FMN-dependent nitroreductase-like"/>
    <property type="match status" value="1"/>
</dbReference>
<dbReference type="InterPro" id="IPR000415">
    <property type="entry name" value="Nitroreductase-like"/>
</dbReference>
<organism evidence="3 4">
    <name type="scientific">Streptomyces olivaceus</name>
    <dbReference type="NCBI Taxonomy" id="47716"/>
    <lineage>
        <taxon>Bacteria</taxon>
        <taxon>Bacillati</taxon>
        <taxon>Actinomycetota</taxon>
        <taxon>Actinomycetes</taxon>
        <taxon>Kitasatosporales</taxon>
        <taxon>Streptomycetaceae</taxon>
        <taxon>Streptomyces</taxon>
    </lineage>
</organism>
<feature type="domain" description="Nitroreductase" evidence="1">
    <location>
        <begin position="289"/>
        <end position="465"/>
    </location>
</feature>
<sequence>MRPGTPWPEAWPEVECAEYSVGFRDDVRVGFDAASVSLTTPASTFAVRMPEGPTRDALASLAGGHVPLGELLDGFEPAERSRFQGLLGRLGRLVEYGVAVGGRDLIRLQQTGLEADPVAGAVRPDDVVRLSRFALCRSRSGVLALESPLATARALLDHRAARVLVSSLAAEQRVGDLAEQVAADAALPDTCALLGVLAGAGLVDVRRADGAFDEEGPALRQWEFHDLLFHSRIRSGRHDAPLGGTFPHRGRLAPQPAVKPVPDGPAIELYRPSLEAITERDPGLTAALEGRRSFRSYGDRPLTAEQIGEFLYRVGRVRTLFVPAAGDEPGGEIVSRPYPTGGSSYELELYLTVQRCAGVEPGIYYYDPVAHRLVLVNDAYRDRRAMLEAASVATAREADPDLLITMTSRFQRLSWKYSGMAYATTLRHTGVLYQTMYLVATAMGLAPCGLGIGNADMSARVLGLDYLRESSVGDFILGSRPPGDPGIWDPAQGWEWVNDPQWAAWAGTELGRT</sequence>
<dbReference type="Gene3D" id="3.40.109.10">
    <property type="entry name" value="NADH Oxidase"/>
    <property type="match status" value="1"/>
</dbReference>
<dbReference type="InterPro" id="IPR054488">
    <property type="entry name" value="ThcOx_dom2"/>
</dbReference>
<dbReference type="InterPro" id="IPR020051">
    <property type="entry name" value="SagB-type_dehydrogenase"/>
</dbReference>
<dbReference type="Pfam" id="PF00881">
    <property type="entry name" value="Nitroreductase"/>
    <property type="match status" value="1"/>
</dbReference>
<dbReference type="InterPro" id="IPR052544">
    <property type="entry name" value="Bacteriocin_Proc_Enz"/>
</dbReference>
<evidence type="ECO:0000313" key="4">
    <source>
        <dbReference type="Proteomes" id="UP000758701"/>
    </source>
</evidence>
<reference evidence="3 4" key="1">
    <citation type="submission" date="2021-06" db="EMBL/GenBank/DDBJ databases">
        <title>Ecological speciation of a Streptomyces species isolated from different habitats and geographic origins.</title>
        <authorList>
            <person name="Wang J."/>
        </authorList>
    </citation>
    <scope>NUCLEOTIDE SEQUENCE [LARGE SCALE GENOMIC DNA]</scope>
    <source>
        <strain evidence="3 4">FXJ8.012</strain>
    </source>
</reference>
<evidence type="ECO:0000259" key="1">
    <source>
        <dbReference type="Pfam" id="PF00881"/>
    </source>
</evidence>
<dbReference type="Pfam" id="PF22767">
    <property type="entry name" value="ThcOx"/>
    <property type="match status" value="1"/>
</dbReference>
<accession>A0ABS7WDY6</accession>
<dbReference type="PANTHER" id="PTHR43745">
    <property type="entry name" value="NITROREDUCTASE MJ1384-RELATED"/>
    <property type="match status" value="1"/>
</dbReference>
<dbReference type="CDD" id="cd02142">
    <property type="entry name" value="McbC_SagB-like_oxidoreductase"/>
    <property type="match status" value="1"/>
</dbReference>
<dbReference type="InterPro" id="IPR029479">
    <property type="entry name" value="Nitroreductase"/>
</dbReference>
<dbReference type="Proteomes" id="UP000758701">
    <property type="component" value="Unassembled WGS sequence"/>
</dbReference>
<dbReference type="EMBL" id="JAHSTP010000023">
    <property type="protein sequence ID" value="MBZ6156167.1"/>
    <property type="molecule type" value="Genomic_DNA"/>
</dbReference>
<keyword evidence="4" id="KW-1185">Reference proteome</keyword>
<dbReference type="PANTHER" id="PTHR43745:SF2">
    <property type="entry name" value="NITROREDUCTASE MJ1384-RELATED"/>
    <property type="match status" value="1"/>
</dbReference>
<comment type="caution">
    <text evidence="3">The sequence shown here is derived from an EMBL/GenBank/DDBJ whole genome shotgun (WGS) entry which is preliminary data.</text>
</comment>
<dbReference type="NCBIfam" id="TIGR03605">
    <property type="entry name" value="antibiot_sagB"/>
    <property type="match status" value="1"/>
</dbReference>
<gene>
    <name evidence="3" type="ORF">KVH32_34150</name>
</gene>